<dbReference type="RefSeq" id="WP_184952173.1">
    <property type="nucleotide sequence ID" value="NZ_BOMC01000056.1"/>
</dbReference>
<feature type="chain" id="PRO_5038405487" evidence="2">
    <location>
        <begin position="22"/>
        <end position="160"/>
    </location>
</feature>
<keyword evidence="4" id="KW-1185">Reference proteome</keyword>
<evidence type="ECO:0000256" key="1">
    <source>
        <dbReference type="SAM" id="Phobius"/>
    </source>
</evidence>
<accession>A0A7W7CRT9</accession>
<keyword evidence="1" id="KW-0812">Transmembrane</keyword>
<dbReference type="Proteomes" id="UP000542742">
    <property type="component" value="Unassembled WGS sequence"/>
</dbReference>
<evidence type="ECO:0000256" key="2">
    <source>
        <dbReference type="SAM" id="SignalP"/>
    </source>
</evidence>
<keyword evidence="1" id="KW-0472">Membrane</keyword>
<comment type="caution">
    <text evidence="3">The sequence shown here is derived from an EMBL/GenBank/DDBJ whole genome shotgun (WGS) entry which is preliminary data.</text>
</comment>
<dbReference type="EMBL" id="JACHMF010000001">
    <property type="protein sequence ID" value="MBB4693569.1"/>
    <property type="molecule type" value="Genomic_DNA"/>
</dbReference>
<organism evidence="3 4">
    <name type="scientific">Paractinoplanes abujensis</name>
    <dbReference type="NCBI Taxonomy" id="882441"/>
    <lineage>
        <taxon>Bacteria</taxon>
        <taxon>Bacillati</taxon>
        <taxon>Actinomycetota</taxon>
        <taxon>Actinomycetes</taxon>
        <taxon>Micromonosporales</taxon>
        <taxon>Micromonosporaceae</taxon>
        <taxon>Paractinoplanes</taxon>
    </lineage>
</organism>
<name>A0A7W7CRT9_9ACTN</name>
<keyword evidence="2" id="KW-0732">Signal</keyword>
<reference evidence="3 4" key="1">
    <citation type="submission" date="2020-08" db="EMBL/GenBank/DDBJ databases">
        <title>Sequencing the genomes of 1000 actinobacteria strains.</title>
        <authorList>
            <person name="Klenk H.-P."/>
        </authorList>
    </citation>
    <scope>NUCLEOTIDE SEQUENCE [LARGE SCALE GENOMIC DNA]</scope>
    <source>
        <strain evidence="3 4">DSM 45518</strain>
    </source>
</reference>
<gene>
    <name evidence="3" type="ORF">BKA14_003717</name>
</gene>
<feature type="transmembrane region" description="Helical" evidence="1">
    <location>
        <begin position="37"/>
        <end position="61"/>
    </location>
</feature>
<keyword evidence="1" id="KW-1133">Transmembrane helix</keyword>
<evidence type="ECO:0000313" key="4">
    <source>
        <dbReference type="Proteomes" id="UP000542742"/>
    </source>
</evidence>
<proteinExistence type="predicted"/>
<protein>
    <submittedName>
        <fullName evidence="3">Uncharacterized protein</fullName>
    </submittedName>
</protein>
<sequence>MASATSSTTCCSKAASSAVSAEPATTSANGPATVCGAAPGATIGVPAGGAIGVPAGGMVMVMPRRARALMWSGSGGADTMRTAAGLIRRTIAGTGGRPAAMRALLTSVSLLAFSMSSRMVFVGMRRLNTTICLPYLFTARTYAFSWFFALFDSLSASLLS</sequence>
<evidence type="ECO:0000313" key="3">
    <source>
        <dbReference type="EMBL" id="MBB4693569.1"/>
    </source>
</evidence>
<feature type="signal peptide" evidence="2">
    <location>
        <begin position="1"/>
        <end position="21"/>
    </location>
</feature>
<dbReference type="AlphaFoldDB" id="A0A7W7CRT9"/>